<keyword evidence="2" id="KW-0560">Oxidoreductase</keyword>
<protein>
    <submittedName>
        <fullName evidence="2">AhpD family alkylhydroperoxidase</fullName>
    </submittedName>
</protein>
<evidence type="ECO:0000259" key="1">
    <source>
        <dbReference type="Pfam" id="PF02627"/>
    </source>
</evidence>
<dbReference type="Pfam" id="PF02627">
    <property type="entry name" value="CMD"/>
    <property type="match status" value="1"/>
</dbReference>
<evidence type="ECO:0000313" key="2">
    <source>
        <dbReference type="EMBL" id="MBB5965144.1"/>
    </source>
</evidence>
<proteinExistence type="predicted"/>
<dbReference type="InterPro" id="IPR029032">
    <property type="entry name" value="AhpD-like"/>
</dbReference>
<reference evidence="2 3" key="1">
    <citation type="submission" date="2020-08" db="EMBL/GenBank/DDBJ databases">
        <title>Genomic Encyclopedia of Type Strains, Phase III (KMG-III): the genomes of soil and plant-associated and newly described type strains.</title>
        <authorList>
            <person name="Whitman W."/>
        </authorList>
    </citation>
    <scope>NUCLEOTIDE SEQUENCE [LARGE SCALE GENOMIC DNA]</scope>
    <source>
        <strain evidence="2 3">CECT 3303</strain>
    </source>
</reference>
<feature type="domain" description="Carboxymuconolactone decarboxylase-like" evidence="1">
    <location>
        <begin position="21"/>
        <end position="100"/>
    </location>
</feature>
<dbReference type="RefSeq" id="WP_184944311.1">
    <property type="nucleotide sequence ID" value="NZ_BAAAWZ010000001.1"/>
</dbReference>
<comment type="caution">
    <text evidence="2">The sequence shown here is derived from an EMBL/GenBank/DDBJ whole genome shotgun (WGS) entry which is preliminary data.</text>
</comment>
<dbReference type="Gene3D" id="1.20.1290.10">
    <property type="entry name" value="AhpD-like"/>
    <property type="match status" value="1"/>
</dbReference>
<dbReference type="PANTHER" id="PTHR33930:SF2">
    <property type="entry name" value="BLR3452 PROTEIN"/>
    <property type="match status" value="1"/>
</dbReference>
<dbReference type="EMBL" id="JACHJJ010000015">
    <property type="protein sequence ID" value="MBB5965144.1"/>
    <property type="molecule type" value="Genomic_DNA"/>
</dbReference>
<gene>
    <name evidence="2" type="ORF">FHS22_004430</name>
</gene>
<accession>A0A841D9I2</accession>
<organism evidence="2 3">
    <name type="scientific">Planomonospora venezuelensis</name>
    <dbReference type="NCBI Taxonomy" id="1999"/>
    <lineage>
        <taxon>Bacteria</taxon>
        <taxon>Bacillati</taxon>
        <taxon>Actinomycetota</taxon>
        <taxon>Actinomycetes</taxon>
        <taxon>Streptosporangiales</taxon>
        <taxon>Streptosporangiaceae</taxon>
        <taxon>Planomonospora</taxon>
    </lineage>
</organism>
<dbReference type="InterPro" id="IPR003779">
    <property type="entry name" value="CMD-like"/>
</dbReference>
<keyword evidence="3" id="KW-1185">Reference proteome</keyword>
<dbReference type="GO" id="GO:0051920">
    <property type="term" value="F:peroxiredoxin activity"/>
    <property type="evidence" value="ECO:0007669"/>
    <property type="project" value="InterPro"/>
</dbReference>
<evidence type="ECO:0000313" key="3">
    <source>
        <dbReference type="Proteomes" id="UP000562352"/>
    </source>
</evidence>
<sequence>MCYKHPSDLKLIPRLRDLAPAEASAFLEFHSAAGRSGGAVPPRYRELIAVGVALTTQCEYCIDTHTRQAREAGATAEELAEAALVAAAVRAGGTLAHALLMIRLHDEAVADA</sequence>
<dbReference type="SUPFAM" id="SSF69118">
    <property type="entry name" value="AhpD-like"/>
    <property type="match status" value="1"/>
</dbReference>
<dbReference type="Proteomes" id="UP000562352">
    <property type="component" value="Unassembled WGS sequence"/>
</dbReference>
<dbReference type="NCBIfam" id="TIGR00778">
    <property type="entry name" value="ahpD_dom"/>
    <property type="match status" value="1"/>
</dbReference>
<dbReference type="PANTHER" id="PTHR33930">
    <property type="entry name" value="ALKYL HYDROPEROXIDE REDUCTASE AHPD"/>
    <property type="match status" value="1"/>
</dbReference>
<dbReference type="InterPro" id="IPR004675">
    <property type="entry name" value="AhpD_core"/>
</dbReference>
<name>A0A841D9I2_PLAVE</name>
<keyword evidence="2" id="KW-0575">Peroxidase</keyword>
<dbReference type="AlphaFoldDB" id="A0A841D9I2"/>